<dbReference type="PROSITE" id="PS51160">
    <property type="entry name" value="ACYLPHOSPHATASE_3"/>
    <property type="match status" value="1"/>
</dbReference>
<evidence type="ECO:0000256" key="1">
    <source>
        <dbReference type="ARBA" id="ARBA00004711"/>
    </source>
</evidence>
<evidence type="ECO:0000259" key="12">
    <source>
        <dbReference type="PROSITE" id="PS51160"/>
    </source>
</evidence>
<evidence type="ECO:0000256" key="7">
    <source>
        <dbReference type="ARBA" id="ARBA00022833"/>
    </source>
</evidence>
<evidence type="ECO:0000259" key="13">
    <source>
        <dbReference type="PROSITE" id="PS51163"/>
    </source>
</evidence>
<dbReference type="EMBL" id="JAGGLG010000019">
    <property type="protein sequence ID" value="MBP2018894.1"/>
    <property type="molecule type" value="Genomic_DNA"/>
</dbReference>
<comment type="similarity">
    <text evidence="2">Belongs to the acylphosphatase family.</text>
</comment>
<name>A0ABS4JTN4_9FIRM</name>
<dbReference type="PROSITE" id="PS00150">
    <property type="entry name" value="ACYLPHOSPHATASE_1"/>
    <property type="match status" value="1"/>
</dbReference>
<keyword evidence="4" id="KW-0436">Ligase</keyword>
<protein>
    <recommendedName>
        <fullName evidence="10">Carbamoyltransferase</fullName>
        <ecNumber evidence="10">6.2.-.-</ecNumber>
    </recommendedName>
</protein>
<proteinExistence type="inferred from homology"/>
<dbReference type="PANTHER" id="PTHR42959">
    <property type="entry name" value="CARBAMOYLTRANSFERASE"/>
    <property type="match status" value="1"/>
</dbReference>
<evidence type="ECO:0000256" key="2">
    <source>
        <dbReference type="ARBA" id="ARBA00005614"/>
    </source>
</evidence>
<evidence type="ECO:0000256" key="8">
    <source>
        <dbReference type="ARBA" id="ARBA00047645"/>
    </source>
</evidence>
<dbReference type="PIRSF" id="PIRSF006256">
    <property type="entry name" value="CMPcnvr_hdrg_mat"/>
    <property type="match status" value="1"/>
</dbReference>
<keyword evidence="7" id="KW-0862">Zinc</keyword>
<keyword evidence="15" id="KW-1185">Reference proteome</keyword>
<keyword evidence="6" id="KW-0863">Zinc-finger</keyword>
<dbReference type="InterPro" id="IPR041440">
    <property type="entry name" value="HypF_C"/>
</dbReference>
<dbReference type="InterPro" id="IPR011125">
    <property type="entry name" value="Znf_HypF"/>
</dbReference>
<dbReference type="InterPro" id="IPR051060">
    <property type="entry name" value="Carbamoyltrans_HypF-like"/>
</dbReference>
<dbReference type="SUPFAM" id="SSF54975">
    <property type="entry name" value="Acylphosphatase/BLUF domain-like"/>
    <property type="match status" value="1"/>
</dbReference>
<dbReference type="Gene3D" id="3.90.870.50">
    <property type="match status" value="1"/>
</dbReference>
<comment type="catalytic activity">
    <reaction evidence="8 11">
        <text>an acyl phosphate + H2O = a carboxylate + phosphate + H(+)</text>
        <dbReference type="Rhea" id="RHEA:14965"/>
        <dbReference type="ChEBI" id="CHEBI:15377"/>
        <dbReference type="ChEBI" id="CHEBI:15378"/>
        <dbReference type="ChEBI" id="CHEBI:29067"/>
        <dbReference type="ChEBI" id="CHEBI:43474"/>
        <dbReference type="ChEBI" id="CHEBI:59918"/>
        <dbReference type="EC" id="3.6.1.7"/>
    </reaction>
</comment>
<feature type="domain" description="YrdC-like" evidence="13">
    <location>
        <begin position="199"/>
        <end position="386"/>
    </location>
</feature>
<dbReference type="Pfam" id="PF00708">
    <property type="entry name" value="Acylphosphatase"/>
    <property type="match status" value="1"/>
</dbReference>
<dbReference type="InterPro" id="IPR001792">
    <property type="entry name" value="Acylphosphatase-like_dom"/>
</dbReference>
<dbReference type="Pfam" id="PF01300">
    <property type="entry name" value="Sua5_yciO_yrdC"/>
    <property type="match status" value="1"/>
</dbReference>
<dbReference type="Pfam" id="PF22521">
    <property type="entry name" value="HypF_C_2"/>
    <property type="match status" value="1"/>
</dbReference>
<reference evidence="14 15" key="1">
    <citation type="submission" date="2021-03" db="EMBL/GenBank/DDBJ databases">
        <title>Genomic Encyclopedia of Type Strains, Phase IV (KMG-IV): sequencing the most valuable type-strain genomes for metagenomic binning, comparative biology and taxonomic classification.</title>
        <authorList>
            <person name="Goeker M."/>
        </authorList>
    </citation>
    <scope>NUCLEOTIDE SEQUENCE [LARGE SCALE GENOMIC DNA]</scope>
    <source>
        <strain evidence="14 15">DSM 27138</strain>
    </source>
</reference>
<dbReference type="EC" id="6.2.-.-" evidence="10"/>
<dbReference type="PROSITE" id="PS51163">
    <property type="entry name" value="YRDC"/>
    <property type="match status" value="1"/>
</dbReference>
<dbReference type="Gene3D" id="3.30.110.120">
    <property type="match status" value="1"/>
</dbReference>
<dbReference type="Proteomes" id="UP001519289">
    <property type="component" value="Unassembled WGS sequence"/>
</dbReference>
<dbReference type="Pfam" id="PF17788">
    <property type="entry name" value="HypF_C"/>
    <property type="match status" value="1"/>
</dbReference>
<accession>A0ABS4JTN4</accession>
<dbReference type="NCBIfam" id="TIGR00143">
    <property type="entry name" value="hypF"/>
    <property type="match status" value="1"/>
</dbReference>
<dbReference type="InterPro" id="IPR017945">
    <property type="entry name" value="DHBP_synth_RibB-like_a/b_dom"/>
</dbReference>
<dbReference type="Gene3D" id="3.30.420.40">
    <property type="match status" value="1"/>
</dbReference>
<sequence>MRRELVVEGIVQGVGFRPYVYHLAQVHRLAGWVCNDERGVAIAVEGAPDAVAAFEADLRERPPALAVVTRVVGRDAPPCGEQGFRIVASQRGEERAATVPADAATCADCRADILDPANRRYRYPFTNCTNCGPRFTIIKDIPYDRPATTMASFAMCPACAREYHDPADRRFHAQPNACPACGPSVRLVDASGRDLCAPEAWLAEAAARLRSGQILAVKGIGAFHLACDACDEEAVARLRRVKHRRHRPFALMARDLETVRRVARVSPAEEQTLASPAAPIVLLQRLAEPALAVAPSVAPGVDTLGIMLPYTPLHILLLQEAPPLLVMTSGNPSGLPVQYREEEALADLSRLADAFLIHNRPIHVPCDDSVVQVVDGEVRFLRRSRGYVPREVVVPVPPSAGAGQARPAVLGAGGDLKNTFCLLQGRRAVLSQHLGDLETEEGQANYLRALDHLRRLTGIRPSVVACDMHPGYRSASLARTLEAEAVVPVQHHHAHMAACMAENGWEGDAIGLVLDGTGYGADGAIWGFEVLTGGFEGFRRVAHLAYSPLPGSEAAVRRPVRAAAGMLWAHLGSEALERLAALHPARAGEIQNARRLLEAGINCPPAGTAGRLFDGVAAILGICPEPTYEGQAAIELGAAAERAPDGCYPFRLEGGEILPGPLLEAVLADALAGVPAPRVAGRFLATVVAILVEAACRAREETGLRAVCLSGGTFNSPWLLHHAARRLAERGFRVLRHRLVPPGDGGIALGQAVIAQRRWRGCV</sequence>
<keyword evidence="5" id="KW-0479">Metal-binding</keyword>
<evidence type="ECO:0000256" key="5">
    <source>
        <dbReference type="ARBA" id="ARBA00022723"/>
    </source>
</evidence>
<evidence type="ECO:0000256" key="6">
    <source>
        <dbReference type="ARBA" id="ARBA00022771"/>
    </source>
</evidence>
<dbReference type="SUPFAM" id="SSF55821">
    <property type="entry name" value="YrdC/RibB"/>
    <property type="match status" value="1"/>
</dbReference>
<dbReference type="InterPro" id="IPR055128">
    <property type="entry name" value="HypF_C_2"/>
</dbReference>
<evidence type="ECO:0000256" key="9">
    <source>
        <dbReference type="ARBA" id="ARBA00048220"/>
    </source>
</evidence>
<comment type="similarity">
    <text evidence="3 10">Belongs to the carbamoyltransferase HypF family.</text>
</comment>
<evidence type="ECO:0000313" key="14">
    <source>
        <dbReference type="EMBL" id="MBP2018894.1"/>
    </source>
</evidence>
<comment type="pathway">
    <text evidence="1">Protein modification; [NiFe] hydrogenase maturation.</text>
</comment>
<evidence type="ECO:0000256" key="10">
    <source>
        <dbReference type="PIRNR" id="PIRNR006256"/>
    </source>
</evidence>
<keyword evidence="11" id="KW-0378">Hydrolase</keyword>
<dbReference type="Gene3D" id="3.30.420.360">
    <property type="match status" value="1"/>
</dbReference>
<dbReference type="InterPro" id="IPR017968">
    <property type="entry name" value="Acylphosphatase_CS"/>
</dbReference>
<dbReference type="InterPro" id="IPR006070">
    <property type="entry name" value="Sua5-like_dom"/>
</dbReference>
<gene>
    <name evidence="14" type="ORF">J2Z79_002309</name>
</gene>
<dbReference type="InterPro" id="IPR036046">
    <property type="entry name" value="Acylphosphatase-like_dom_sf"/>
</dbReference>
<evidence type="ECO:0000256" key="11">
    <source>
        <dbReference type="PROSITE-ProRule" id="PRU00520"/>
    </source>
</evidence>
<dbReference type="Pfam" id="PF07503">
    <property type="entry name" value="zf-HYPF"/>
    <property type="match status" value="2"/>
</dbReference>
<comment type="caution">
    <text evidence="14">The sequence shown here is derived from an EMBL/GenBank/DDBJ whole genome shotgun (WGS) entry which is preliminary data.</text>
</comment>
<feature type="active site" evidence="11">
    <location>
        <position position="35"/>
    </location>
</feature>
<evidence type="ECO:0000313" key="15">
    <source>
        <dbReference type="Proteomes" id="UP001519289"/>
    </source>
</evidence>
<feature type="domain" description="Acylphosphatase-like" evidence="12">
    <location>
        <begin position="2"/>
        <end position="88"/>
    </location>
</feature>
<evidence type="ECO:0000256" key="4">
    <source>
        <dbReference type="ARBA" id="ARBA00022598"/>
    </source>
</evidence>
<dbReference type="PANTHER" id="PTHR42959:SF1">
    <property type="entry name" value="CARBAMOYLTRANSFERASE HYPF"/>
    <property type="match status" value="1"/>
</dbReference>
<organism evidence="14 15">
    <name type="scientific">Symbiobacterium terraclitae</name>
    <dbReference type="NCBI Taxonomy" id="557451"/>
    <lineage>
        <taxon>Bacteria</taxon>
        <taxon>Bacillati</taxon>
        <taxon>Bacillota</taxon>
        <taxon>Clostridia</taxon>
        <taxon>Eubacteriales</taxon>
        <taxon>Symbiobacteriaceae</taxon>
        <taxon>Symbiobacterium</taxon>
    </lineage>
</organism>
<evidence type="ECO:0000256" key="3">
    <source>
        <dbReference type="ARBA" id="ARBA00008097"/>
    </source>
</evidence>
<dbReference type="InterPro" id="IPR004421">
    <property type="entry name" value="Carbamoyltransferase_HypF"/>
</dbReference>
<comment type="catalytic activity">
    <reaction evidence="9">
        <text>C-terminal L-cysteinyl-[HypE protein] + carbamoyl phosphate + ATP + H2O = C-terminal S-carboxamide-L-cysteinyl-[HypE protein] + AMP + phosphate + diphosphate + H(+)</text>
        <dbReference type="Rhea" id="RHEA:55636"/>
        <dbReference type="Rhea" id="RHEA-COMP:14247"/>
        <dbReference type="Rhea" id="RHEA-COMP:14392"/>
        <dbReference type="ChEBI" id="CHEBI:15377"/>
        <dbReference type="ChEBI" id="CHEBI:15378"/>
        <dbReference type="ChEBI" id="CHEBI:30616"/>
        <dbReference type="ChEBI" id="CHEBI:33019"/>
        <dbReference type="ChEBI" id="CHEBI:43474"/>
        <dbReference type="ChEBI" id="CHEBI:58228"/>
        <dbReference type="ChEBI" id="CHEBI:76913"/>
        <dbReference type="ChEBI" id="CHEBI:139126"/>
        <dbReference type="ChEBI" id="CHEBI:456215"/>
    </reaction>
</comment>
<feature type="active site" evidence="11">
    <location>
        <position position="17"/>
    </location>
</feature>